<evidence type="ECO:0000259" key="8">
    <source>
        <dbReference type="PROSITE" id="PS50950"/>
    </source>
</evidence>
<evidence type="ECO:0000256" key="3">
    <source>
        <dbReference type="ARBA" id="ARBA00022833"/>
    </source>
</evidence>
<keyword evidence="2 5" id="KW-0863">Zinc-finger</keyword>
<dbReference type="GO" id="GO:0008270">
    <property type="term" value="F:zinc ion binding"/>
    <property type="evidence" value="ECO:0007669"/>
    <property type="project" value="UniProtKB-KW"/>
</dbReference>
<dbReference type="OrthoDB" id="5988927at2759"/>
<keyword evidence="7" id="KW-1133">Transmembrane helix</keyword>
<evidence type="ECO:0000256" key="2">
    <source>
        <dbReference type="ARBA" id="ARBA00022771"/>
    </source>
</evidence>
<organism evidence="9 10">
    <name type="scientific">Aphis glycines</name>
    <name type="common">Soybean aphid</name>
    <dbReference type="NCBI Taxonomy" id="307491"/>
    <lineage>
        <taxon>Eukaryota</taxon>
        <taxon>Metazoa</taxon>
        <taxon>Ecdysozoa</taxon>
        <taxon>Arthropoda</taxon>
        <taxon>Hexapoda</taxon>
        <taxon>Insecta</taxon>
        <taxon>Pterygota</taxon>
        <taxon>Neoptera</taxon>
        <taxon>Paraneoptera</taxon>
        <taxon>Hemiptera</taxon>
        <taxon>Sternorrhyncha</taxon>
        <taxon>Aphidomorpha</taxon>
        <taxon>Aphidoidea</taxon>
        <taxon>Aphididae</taxon>
        <taxon>Aphidini</taxon>
        <taxon>Aphis</taxon>
        <taxon>Aphis</taxon>
    </lineage>
</organism>
<dbReference type="SMART" id="SM00692">
    <property type="entry name" value="DM3"/>
    <property type="match status" value="1"/>
</dbReference>
<sequence>MVNKCSVTCCKSLYEKDNVKVRLHRFPLSDPEILPAWIAATGREKDWKPCKSSRLCGNHFEKSEYIIGHGKGVLKTKSVPTIEYRAKVMKYNKKKPLNPSNDEEKTNIDPKIESEDISDTNVEIVQLDYDDLNNEHQNKDKNCENGESYCKNKSDKIKDESCTKKNKYLNFSNSENGHENKDDSNCDEAPKNEYEDFNNEIKNDICNRENQWYGFLNILIWFLKIILNKIYMFTSSFKDGVEPIVLTPPDDKSSEGTLSLNFDKSIADSNFKKIMALRLKKQRRTQDIYSLYFKTLKKRNFLLKHERKRSSFNNDTVSFATFIEAQMKDLRKNKKVYLTTKHKIQKILMKAQLEIENLVQFNQECVAFSHFLGEN</sequence>
<dbReference type="PANTHER" id="PTHR46927:SF3">
    <property type="entry name" value="THAP-TYPE DOMAIN-CONTAINING PROTEIN"/>
    <property type="match status" value="1"/>
</dbReference>
<keyword evidence="3" id="KW-0862">Zinc</keyword>
<evidence type="ECO:0000256" key="6">
    <source>
        <dbReference type="SAM" id="MobiDB-lite"/>
    </source>
</evidence>
<feature type="transmembrane region" description="Helical" evidence="7">
    <location>
        <begin position="212"/>
        <end position="231"/>
    </location>
</feature>
<gene>
    <name evidence="9" type="ORF">AGLY_014831</name>
</gene>
<dbReference type="EMBL" id="VYZN01000065">
    <property type="protein sequence ID" value="KAE9524781.1"/>
    <property type="molecule type" value="Genomic_DNA"/>
</dbReference>
<proteinExistence type="predicted"/>
<accession>A0A6G0T4E4</accession>
<dbReference type="Proteomes" id="UP000475862">
    <property type="component" value="Unassembled WGS sequence"/>
</dbReference>
<keyword evidence="7" id="KW-0472">Membrane</keyword>
<dbReference type="SUPFAM" id="SSF57716">
    <property type="entry name" value="Glucocorticoid receptor-like (DNA-binding domain)"/>
    <property type="match status" value="1"/>
</dbReference>
<evidence type="ECO:0000256" key="1">
    <source>
        <dbReference type="ARBA" id="ARBA00022723"/>
    </source>
</evidence>
<keyword evidence="7" id="KW-0812">Transmembrane</keyword>
<feature type="compositionally biased region" description="Basic and acidic residues" evidence="6">
    <location>
        <begin position="176"/>
        <end position="188"/>
    </location>
</feature>
<keyword evidence="10" id="KW-1185">Reference proteome</keyword>
<evidence type="ECO:0000256" key="4">
    <source>
        <dbReference type="ARBA" id="ARBA00023125"/>
    </source>
</evidence>
<feature type="domain" description="THAP-type" evidence="8">
    <location>
        <begin position="1"/>
        <end position="83"/>
    </location>
</feature>
<keyword evidence="1" id="KW-0479">Metal-binding</keyword>
<dbReference type="PANTHER" id="PTHR46927">
    <property type="entry name" value="AGAP005574-PA"/>
    <property type="match status" value="1"/>
</dbReference>
<evidence type="ECO:0000313" key="9">
    <source>
        <dbReference type="EMBL" id="KAE9524781.1"/>
    </source>
</evidence>
<dbReference type="Pfam" id="PF05485">
    <property type="entry name" value="THAP"/>
    <property type="match status" value="1"/>
</dbReference>
<dbReference type="GO" id="GO:0003677">
    <property type="term" value="F:DNA binding"/>
    <property type="evidence" value="ECO:0007669"/>
    <property type="project" value="UniProtKB-UniRule"/>
</dbReference>
<feature type="region of interest" description="Disordered" evidence="6">
    <location>
        <begin position="169"/>
        <end position="188"/>
    </location>
</feature>
<evidence type="ECO:0000313" key="10">
    <source>
        <dbReference type="Proteomes" id="UP000475862"/>
    </source>
</evidence>
<reference evidence="9 10" key="1">
    <citation type="submission" date="2019-08" db="EMBL/GenBank/DDBJ databases">
        <title>The genome of the soybean aphid Biotype 1, its phylome, world population structure and adaptation to the North American continent.</title>
        <authorList>
            <person name="Giordano R."/>
            <person name="Donthu R.K."/>
            <person name="Hernandez A.G."/>
            <person name="Wright C.L."/>
            <person name="Zimin A.V."/>
        </authorList>
    </citation>
    <scope>NUCLEOTIDE SEQUENCE [LARGE SCALE GENOMIC DNA]</scope>
    <source>
        <tissue evidence="9">Whole aphids</tissue>
    </source>
</reference>
<name>A0A6G0T4E4_APHGL</name>
<dbReference type="SMART" id="SM00980">
    <property type="entry name" value="THAP"/>
    <property type="match status" value="1"/>
</dbReference>
<evidence type="ECO:0000256" key="5">
    <source>
        <dbReference type="PROSITE-ProRule" id="PRU00309"/>
    </source>
</evidence>
<dbReference type="AlphaFoldDB" id="A0A6G0T4E4"/>
<comment type="caution">
    <text evidence="9">The sequence shown here is derived from an EMBL/GenBank/DDBJ whole genome shotgun (WGS) entry which is preliminary data.</text>
</comment>
<protein>
    <recommendedName>
        <fullName evidence="8">THAP-type domain-containing protein</fullName>
    </recommendedName>
</protein>
<dbReference type="PROSITE" id="PS50950">
    <property type="entry name" value="ZF_THAP"/>
    <property type="match status" value="1"/>
</dbReference>
<evidence type="ECO:0000256" key="7">
    <source>
        <dbReference type="SAM" id="Phobius"/>
    </source>
</evidence>
<keyword evidence="4 5" id="KW-0238">DNA-binding</keyword>
<dbReference type="InterPro" id="IPR006612">
    <property type="entry name" value="THAP_Znf"/>
</dbReference>
<dbReference type="InterPro" id="IPR052224">
    <property type="entry name" value="THAP_domain_protein"/>
</dbReference>